<accession>A0A250I6R9</accession>
<reference evidence="5 6" key="1">
    <citation type="submission" date="2017-06" db="EMBL/GenBank/DDBJ databases">
        <authorList>
            <person name="Kim H.J."/>
            <person name="Triplett B.A."/>
        </authorList>
    </citation>
    <scope>NUCLEOTIDE SEQUENCE [LARGE SCALE GENOMIC DNA]</scope>
    <source>
        <strain evidence="5 6">DSM 14713</strain>
    </source>
</reference>
<feature type="compositionally biased region" description="Pro residues" evidence="4">
    <location>
        <begin position="146"/>
        <end position="157"/>
    </location>
</feature>
<dbReference type="Gene3D" id="1.25.40.10">
    <property type="entry name" value="Tetratricopeptide repeat domain"/>
    <property type="match status" value="2"/>
</dbReference>
<keyword evidence="2 3" id="KW-0802">TPR repeat</keyword>
<name>A0A250I6R9_9BACT</name>
<dbReference type="EMBL" id="CP022163">
    <property type="protein sequence ID" value="ATB26861.1"/>
    <property type="molecule type" value="Genomic_DNA"/>
</dbReference>
<dbReference type="Pfam" id="PF14559">
    <property type="entry name" value="TPR_19"/>
    <property type="match status" value="1"/>
</dbReference>
<dbReference type="AlphaFoldDB" id="A0A250I6R9"/>
<dbReference type="PANTHER" id="PTHR45586">
    <property type="entry name" value="TPR REPEAT-CONTAINING PROTEIN PA4667"/>
    <property type="match status" value="1"/>
</dbReference>
<sequence length="1041" mass="108948">MSTLPPPPTGEARGLPRARRPAAPAPKPAVAAKPAAPAPKPAAPAPKPAALARPLTPSASLSDELFGDLGDLAPPDSSESSPGSLLDDLASPGGAPAASKDSLFGDLADLTASSPSNPVLDTEDPRPNTPGYSLPSGDLLFDDIAQPPPPAPAPKPAAPMQARPAPQPKPAVAAFPDPSDDALFDFNAPPGYSPPPPVPDPAPAPQPKPAAAAFPDSSDDALFDFNAPPGYSPPPPVEEPAPASASAEADPLMDFFGAPPTSASPGVAAPAPAPVAPAPAPTPRGCRECGKPLVDPFDQALGACEDCRQRAQKPVPAPVPENRSVEVIDLPPMDSSMSASAAAPVAAPEGGGARAPAPALPAEPRSAARPVVARTGVAVSASSGRSKGPLVAVLVLLLLAGAGGAAYFFVPEVRALVGQPAGSGAGASGGGGASASAALPPAIEAVLPRWQLMFVDAQEGDSKQLIEQGQTLLAKDQRFAYLQAAESFQRAVLLDPRSDVAIGGYVQAISLGSGSFMDDATFQEARMLIEAAEGRAQRAPDLLVAHANLLLARSGDEQNLDQARKLAEEVLNAPAGSAAPKAEAHLLLGRTFLGSSRELATQHFESALAIAPDLQRVHYYRALADETSGDYSLAIGRLQKRLEQDPEHWETRTTLARIYMEVGEVPLARQLYEARLKSAPNDIQAQLALAVMRYQVEGGVPAALSSLRGLLRNRDKYDERDVAELLLHLSAAERLSNNLEASAKAGREALQLVKNNPPVHLQLLLVALARKDAAEASTHLATLKGHLGDLSLEKMLEGRIRLLERKPAEAIAPFTEAAKLDPRRTDALLLAGVAAAQEGRRDESFRYFAQAIQADPLRLTPRPVVTPFYLRNAEFLVGLEGAVAATSRGEDDLLPHLYEGLLRFHLGDASNAEKMFKKVAEVDATHAPSFALRALLAMGRKDMNSARTYAARAVDGGRQVAIAHLAQGLVLAESKQVEPAKRSLRDAIQLAPRLYAAEVKLDELEAASGSAPVKERLVRLLGLDPSYLPAKRVLYQLDKRG</sequence>
<feature type="compositionally biased region" description="Pro residues" evidence="4">
    <location>
        <begin position="191"/>
        <end position="208"/>
    </location>
</feature>
<dbReference type="InterPro" id="IPR051012">
    <property type="entry name" value="CellSynth/LPSAsmb/PSIAsmb"/>
</dbReference>
<feature type="repeat" description="TPR" evidence="3">
    <location>
        <begin position="825"/>
        <end position="858"/>
    </location>
</feature>
<dbReference type="SUPFAM" id="SSF48452">
    <property type="entry name" value="TPR-like"/>
    <property type="match status" value="2"/>
</dbReference>
<feature type="compositionally biased region" description="Low complexity" evidence="4">
    <location>
        <begin position="158"/>
        <end position="176"/>
    </location>
</feature>
<feature type="compositionally biased region" description="Low complexity" evidence="4">
    <location>
        <begin position="240"/>
        <end position="250"/>
    </location>
</feature>
<feature type="compositionally biased region" description="Low complexity" evidence="4">
    <location>
        <begin position="257"/>
        <end position="270"/>
    </location>
</feature>
<gene>
    <name evidence="5" type="ORF">MEBOL_000295</name>
</gene>
<dbReference type="InterPro" id="IPR011990">
    <property type="entry name" value="TPR-like_helical_dom_sf"/>
</dbReference>
<organism evidence="5 6">
    <name type="scientific">Melittangium boletus DSM 14713</name>
    <dbReference type="NCBI Taxonomy" id="1294270"/>
    <lineage>
        <taxon>Bacteria</taxon>
        <taxon>Pseudomonadati</taxon>
        <taxon>Myxococcota</taxon>
        <taxon>Myxococcia</taxon>
        <taxon>Myxococcales</taxon>
        <taxon>Cystobacterineae</taxon>
        <taxon>Archangiaceae</taxon>
        <taxon>Melittangium</taxon>
    </lineage>
</organism>
<feature type="compositionally biased region" description="Pro residues" evidence="4">
    <location>
        <begin position="271"/>
        <end position="282"/>
    </location>
</feature>
<dbReference type="InterPro" id="IPR019734">
    <property type="entry name" value="TPR_rpt"/>
</dbReference>
<dbReference type="PROSITE" id="PS50005">
    <property type="entry name" value="TPR"/>
    <property type="match status" value="1"/>
</dbReference>
<evidence type="ECO:0000256" key="3">
    <source>
        <dbReference type="PROSITE-ProRule" id="PRU00339"/>
    </source>
</evidence>
<evidence type="ECO:0000313" key="6">
    <source>
        <dbReference type="Proteomes" id="UP000217289"/>
    </source>
</evidence>
<evidence type="ECO:0000256" key="2">
    <source>
        <dbReference type="ARBA" id="ARBA00022803"/>
    </source>
</evidence>
<keyword evidence="6" id="KW-1185">Reference proteome</keyword>
<feature type="region of interest" description="Disordered" evidence="4">
    <location>
        <begin position="1"/>
        <end position="283"/>
    </location>
</feature>
<evidence type="ECO:0000256" key="1">
    <source>
        <dbReference type="ARBA" id="ARBA00022737"/>
    </source>
</evidence>
<proteinExistence type="predicted"/>
<dbReference type="RefSeq" id="WP_245919357.1">
    <property type="nucleotide sequence ID" value="NZ_CP022163.1"/>
</dbReference>
<protein>
    <submittedName>
        <fullName evidence="5">Uncharacterized protein</fullName>
    </submittedName>
</protein>
<feature type="region of interest" description="Disordered" evidence="4">
    <location>
        <begin position="339"/>
        <end position="362"/>
    </location>
</feature>
<evidence type="ECO:0000313" key="5">
    <source>
        <dbReference type="EMBL" id="ATB26861.1"/>
    </source>
</evidence>
<evidence type="ECO:0000256" key="4">
    <source>
        <dbReference type="SAM" id="MobiDB-lite"/>
    </source>
</evidence>
<dbReference type="Proteomes" id="UP000217289">
    <property type="component" value="Chromosome"/>
</dbReference>
<keyword evidence="1" id="KW-0677">Repeat</keyword>
<dbReference type="PANTHER" id="PTHR45586:SF1">
    <property type="entry name" value="LIPOPOLYSACCHARIDE ASSEMBLY PROTEIN B"/>
    <property type="match status" value="1"/>
</dbReference>
<dbReference type="KEGG" id="mbd:MEBOL_000295"/>
<feature type="compositionally biased region" description="Pro residues" evidence="4">
    <location>
        <begin position="36"/>
        <end position="47"/>
    </location>
</feature>
<feature type="compositionally biased region" description="Pro residues" evidence="4">
    <location>
        <begin position="230"/>
        <end position="239"/>
    </location>
</feature>
<dbReference type="SMART" id="SM00028">
    <property type="entry name" value="TPR"/>
    <property type="match status" value="9"/>
</dbReference>